<sequence>MRRIVGLEQLFMAENLVPLVVGIIAVVVIIKVISSVIKRIVSIAVAAVIIGGGQQAGAFEGLGALSHFFS</sequence>
<reference evidence="3" key="2">
    <citation type="submission" date="2015-05" db="EMBL/GenBank/DDBJ databases">
        <title>Complete genome sequence of Corynebacterium mustelae DSM 45274, isolated from various tissues of a male ferret with lethal sepsis.</title>
        <authorList>
            <person name="Ruckert C."/>
            <person name="Albersmeier A."/>
            <person name="Winkler A."/>
            <person name="Tauch A."/>
        </authorList>
    </citation>
    <scope>NUCLEOTIDE SEQUENCE [LARGE SCALE GENOMIC DNA]</scope>
    <source>
        <strain evidence="3">DSM 45274</strain>
    </source>
</reference>
<dbReference type="PATRIC" id="fig|571915.4.peg.1719"/>
<dbReference type="RefSeq" id="WP_144414154.1">
    <property type="nucleotide sequence ID" value="NZ_CP011542.1"/>
</dbReference>
<accession>A0A0G3GXP6</accession>
<dbReference type="Proteomes" id="UP000035199">
    <property type="component" value="Chromosome"/>
</dbReference>
<evidence type="ECO:0000256" key="1">
    <source>
        <dbReference type="SAM" id="Phobius"/>
    </source>
</evidence>
<dbReference type="KEGG" id="cmv:CMUST_08080"/>
<evidence type="ECO:0000313" key="3">
    <source>
        <dbReference type="Proteomes" id="UP000035199"/>
    </source>
</evidence>
<name>A0A0G3GXP6_9CORY</name>
<protein>
    <submittedName>
        <fullName evidence="2">Uncharacterized protein</fullName>
    </submittedName>
</protein>
<dbReference type="EMBL" id="CP011542">
    <property type="protein sequence ID" value="AKK05941.1"/>
    <property type="molecule type" value="Genomic_DNA"/>
</dbReference>
<keyword evidence="3" id="KW-1185">Reference proteome</keyword>
<keyword evidence="1" id="KW-0812">Transmembrane</keyword>
<keyword evidence="1" id="KW-0472">Membrane</keyword>
<feature type="transmembrane region" description="Helical" evidence="1">
    <location>
        <begin position="16"/>
        <end position="33"/>
    </location>
</feature>
<gene>
    <name evidence="2" type="ORF">CMUST_08080</name>
</gene>
<reference evidence="2 3" key="1">
    <citation type="journal article" date="2015" name="Genome Announc.">
        <title>Complete Genome Sequence of the Type Strain Corynebacterium mustelae DSM 45274, Isolated from Various Tissues of a Male Ferret with Lethal Sepsis.</title>
        <authorList>
            <person name="Ruckert C."/>
            <person name="Eimer J."/>
            <person name="Winkler A."/>
            <person name="Tauch A."/>
        </authorList>
    </citation>
    <scope>NUCLEOTIDE SEQUENCE [LARGE SCALE GENOMIC DNA]</scope>
    <source>
        <strain evidence="2 3">DSM 45274</strain>
    </source>
</reference>
<keyword evidence="1" id="KW-1133">Transmembrane helix</keyword>
<proteinExistence type="predicted"/>
<dbReference type="AlphaFoldDB" id="A0A0G3GXP6"/>
<evidence type="ECO:0000313" key="2">
    <source>
        <dbReference type="EMBL" id="AKK05941.1"/>
    </source>
</evidence>
<dbReference type="STRING" id="571915.CMUST_08080"/>
<organism evidence="2 3">
    <name type="scientific">Corynebacterium mustelae</name>
    <dbReference type="NCBI Taxonomy" id="571915"/>
    <lineage>
        <taxon>Bacteria</taxon>
        <taxon>Bacillati</taxon>
        <taxon>Actinomycetota</taxon>
        <taxon>Actinomycetes</taxon>
        <taxon>Mycobacteriales</taxon>
        <taxon>Corynebacteriaceae</taxon>
        <taxon>Corynebacterium</taxon>
    </lineage>
</organism>